<dbReference type="Gene3D" id="1.20.1280.50">
    <property type="match status" value="1"/>
</dbReference>
<keyword evidence="3" id="KW-1185">Reference proteome</keyword>
<dbReference type="PROSITE" id="PS50181">
    <property type="entry name" value="FBOX"/>
    <property type="match status" value="1"/>
</dbReference>
<evidence type="ECO:0000259" key="1">
    <source>
        <dbReference type="PROSITE" id="PS50181"/>
    </source>
</evidence>
<dbReference type="InterPro" id="IPR036047">
    <property type="entry name" value="F-box-like_dom_sf"/>
</dbReference>
<feature type="domain" description="F-box" evidence="1">
    <location>
        <begin position="1"/>
        <end position="46"/>
    </location>
</feature>
<dbReference type="InParanoid" id="A0A165LVQ1"/>
<dbReference type="AlphaFoldDB" id="A0A165LVQ1"/>
<dbReference type="SMART" id="SM00256">
    <property type="entry name" value="FBOX"/>
    <property type="match status" value="1"/>
</dbReference>
<dbReference type="Proteomes" id="UP000077266">
    <property type="component" value="Unassembled WGS sequence"/>
</dbReference>
<evidence type="ECO:0000313" key="3">
    <source>
        <dbReference type="Proteomes" id="UP000077266"/>
    </source>
</evidence>
<dbReference type="SUPFAM" id="SSF52047">
    <property type="entry name" value="RNI-like"/>
    <property type="match status" value="1"/>
</dbReference>
<sequence length="466" mass="50461">MAPSIPTETFPSIFMHLSLFDLVRVSLVSRYWRSICLDTPSLWTGIDTAGCKKSFLDAIAVRSGTLPLSIESNTNYLFCGSPLSMADALESVSEEHVMLVYLPRLMPRVKTLLLYDFNHTLGYILRHPAPVLEVLILSAGDGHLCDRAFRGQSGTIAPSFPALKKLALSSITFCGGFELCQLLAVCPRLEELVFEFPDDVELPPGARFLPGPITDYAPRVRKVVLVGEPGETGPNIALLNSVREVFIDIPYDVDVSNPQESLGLVCVLFGRRPSNSPVVSLEVTNDGAIEIQTKSGFERTLCTQNGPCSPNAYACLLTRLGLFNTLVQMRLDISICGPALINGGNPPPAPNLEKLFLENCAPLIRLGVSCPRWDCPNLWAMVLVGGGCDCEGCATHLCPGRTLTEKIQLSTLRGFLNSFFGFSETQVLALLSLRGIELEGIAGSASTAHGLPVLVFEPSDSDLADF</sequence>
<accession>A0A165LVQ1</accession>
<proteinExistence type="predicted"/>
<protein>
    <recommendedName>
        <fullName evidence="1">F-box domain-containing protein</fullName>
    </recommendedName>
</protein>
<evidence type="ECO:0000313" key="2">
    <source>
        <dbReference type="EMBL" id="KZV98393.1"/>
    </source>
</evidence>
<reference evidence="2 3" key="1">
    <citation type="journal article" date="2016" name="Mol. Biol. Evol.">
        <title>Comparative Genomics of Early-Diverging Mushroom-Forming Fungi Provides Insights into the Origins of Lignocellulose Decay Capabilities.</title>
        <authorList>
            <person name="Nagy L.G."/>
            <person name="Riley R."/>
            <person name="Tritt A."/>
            <person name="Adam C."/>
            <person name="Daum C."/>
            <person name="Floudas D."/>
            <person name="Sun H."/>
            <person name="Yadav J.S."/>
            <person name="Pangilinan J."/>
            <person name="Larsson K.H."/>
            <person name="Matsuura K."/>
            <person name="Barry K."/>
            <person name="Labutti K."/>
            <person name="Kuo R."/>
            <person name="Ohm R.A."/>
            <person name="Bhattacharya S.S."/>
            <person name="Shirouzu T."/>
            <person name="Yoshinaga Y."/>
            <person name="Martin F.M."/>
            <person name="Grigoriev I.V."/>
            <person name="Hibbett D.S."/>
        </authorList>
    </citation>
    <scope>NUCLEOTIDE SEQUENCE [LARGE SCALE GENOMIC DNA]</scope>
    <source>
        <strain evidence="2 3">HHB12029</strain>
    </source>
</reference>
<organism evidence="2 3">
    <name type="scientific">Exidia glandulosa HHB12029</name>
    <dbReference type="NCBI Taxonomy" id="1314781"/>
    <lineage>
        <taxon>Eukaryota</taxon>
        <taxon>Fungi</taxon>
        <taxon>Dikarya</taxon>
        <taxon>Basidiomycota</taxon>
        <taxon>Agaricomycotina</taxon>
        <taxon>Agaricomycetes</taxon>
        <taxon>Auriculariales</taxon>
        <taxon>Exidiaceae</taxon>
        <taxon>Exidia</taxon>
    </lineage>
</organism>
<dbReference type="OrthoDB" id="3172239at2759"/>
<dbReference type="SUPFAM" id="SSF81383">
    <property type="entry name" value="F-box domain"/>
    <property type="match status" value="1"/>
</dbReference>
<dbReference type="EMBL" id="KV425919">
    <property type="protein sequence ID" value="KZV98393.1"/>
    <property type="molecule type" value="Genomic_DNA"/>
</dbReference>
<gene>
    <name evidence="2" type="ORF">EXIGLDRAFT_832196</name>
</gene>
<name>A0A165LVQ1_EXIGL</name>
<dbReference type="InterPro" id="IPR001810">
    <property type="entry name" value="F-box_dom"/>
</dbReference>
<dbReference type="Pfam" id="PF12937">
    <property type="entry name" value="F-box-like"/>
    <property type="match status" value="1"/>
</dbReference>